<sequence>MARARSGDRKAFSELVRRHQTAVYRVCYRVLGDPEDARDAVQEAFVRCFTKLGSFEGRSSFKTWMLRLAINVSLNERKARARPLPPELREPPADPSGPEDDLLRKEAAERVHRALRLLQPNHRAAVVLRDLEGMSHAEVAEVLGVPEATARSWAYRGRQRLKDLVT</sequence>
<dbReference type="GO" id="GO:0003677">
    <property type="term" value="F:DNA binding"/>
    <property type="evidence" value="ECO:0007669"/>
    <property type="project" value="UniProtKB-KW"/>
</dbReference>
<accession>Q1AVA8</accession>
<keyword evidence="10" id="KW-1185">Reference proteome</keyword>
<dbReference type="SUPFAM" id="SSF88659">
    <property type="entry name" value="Sigma3 and sigma4 domains of RNA polymerase sigma factors"/>
    <property type="match status" value="1"/>
</dbReference>
<gene>
    <name evidence="9" type="ordered locus">Rxyl_1710</name>
</gene>
<evidence type="ECO:0000256" key="2">
    <source>
        <dbReference type="ARBA" id="ARBA00023015"/>
    </source>
</evidence>
<dbReference type="PANTHER" id="PTHR43133">
    <property type="entry name" value="RNA POLYMERASE ECF-TYPE SIGMA FACTO"/>
    <property type="match status" value="1"/>
</dbReference>
<dbReference type="Proteomes" id="UP000006637">
    <property type="component" value="Chromosome"/>
</dbReference>
<evidence type="ECO:0000313" key="9">
    <source>
        <dbReference type="EMBL" id="ABG04670.1"/>
    </source>
</evidence>
<dbReference type="GO" id="GO:0016987">
    <property type="term" value="F:sigma factor activity"/>
    <property type="evidence" value="ECO:0007669"/>
    <property type="project" value="UniProtKB-KW"/>
</dbReference>
<dbReference type="InterPro" id="IPR013324">
    <property type="entry name" value="RNA_pol_sigma_r3/r4-like"/>
</dbReference>
<dbReference type="EMBL" id="CP000386">
    <property type="protein sequence ID" value="ABG04670.1"/>
    <property type="molecule type" value="Genomic_DNA"/>
</dbReference>
<evidence type="ECO:0000256" key="1">
    <source>
        <dbReference type="ARBA" id="ARBA00010641"/>
    </source>
</evidence>
<feature type="domain" description="RNA polymerase sigma-70 region 2" evidence="7">
    <location>
        <begin position="15"/>
        <end position="82"/>
    </location>
</feature>
<dbReference type="SUPFAM" id="SSF88946">
    <property type="entry name" value="Sigma2 domain of RNA polymerase sigma factors"/>
    <property type="match status" value="1"/>
</dbReference>
<protein>
    <submittedName>
        <fullName evidence="9">RNA polymerase, sigma-24 subunit, ECF subfamily</fullName>
    </submittedName>
</protein>
<dbReference type="Gene3D" id="1.10.1740.10">
    <property type="match status" value="1"/>
</dbReference>
<evidence type="ECO:0000313" key="10">
    <source>
        <dbReference type="Proteomes" id="UP000006637"/>
    </source>
</evidence>
<dbReference type="AlphaFoldDB" id="Q1AVA8"/>
<dbReference type="PhylomeDB" id="Q1AVA8"/>
<dbReference type="HOGENOM" id="CLU_047691_3_0_11"/>
<dbReference type="Pfam" id="PF08281">
    <property type="entry name" value="Sigma70_r4_2"/>
    <property type="match status" value="1"/>
</dbReference>
<dbReference type="STRING" id="266117.Rxyl_1710"/>
<dbReference type="CDD" id="cd06171">
    <property type="entry name" value="Sigma70_r4"/>
    <property type="match status" value="1"/>
</dbReference>
<evidence type="ECO:0000256" key="4">
    <source>
        <dbReference type="ARBA" id="ARBA00023125"/>
    </source>
</evidence>
<keyword evidence="2" id="KW-0805">Transcription regulation</keyword>
<feature type="region of interest" description="Disordered" evidence="6">
    <location>
        <begin position="80"/>
        <end position="100"/>
    </location>
</feature>
<dbReference type="InterPro" id="IPR039425">
    <property type="entry name" value="RNA_pol_sigma-70-like"/>
</dbReference>
<feature type="domain" description="RNA polymerase sigma factor 70 region 4 type 2" evidence="8">
    <location>
        <begin position="109"/>
        <end position="161"/>
    </location>
</feature>
<evidence type="ECO:0000259" key="7">
    <source>
        <dbReference type="Pfam" id="PF04542"/>
    </source>
</evidence>
<dbReference type="RefSeq" id="WP_011564687.1">
    <property type="nucleotide sequence ID" value="NC_008148.1"/>
</dbReference>
<dbReference type="InterPro" id="IPR013249">
    <property type="entry name" value="RNA_pol_sigma70_r4_t2"/>
</dbReference>
<dbReference type="Gene3D" id="1.10.10.10">
    <property type="entry name" value="Winged helix-like DNA-binding domain superfamily/Winged helix DNA-binding domain"/>
    <property type="match status" value="1"/>
</dbReference>
<dbReference type="InterPro" id="IPR013325">
    <property type="entry name" value="RNA_pol_sigma_r2"/>
</dbReference>
<evidence type="ECO:0000256" key="3">
    <source>
        <dbReference type="ARBA" id="ARBA00023082"/>
    </source>
</evidence>
<dbReference type="GO" id="GO:0006352">
    <property type="term" value="P:DNA-templated transcription initiation"/>
    <property type="evidence" value="ECO:0007669"/>
    <property type="project" value="InterPro"/>
</dbReference>
<dbReference type="InterPro" id="IPR014284">
    <property type="entry name" value="RNA_pol_sigma-70_dom"/>
</dbReference>
<dbReference type="eggNOG" id="COG1595">
    <property type="taxonomic scope" value="Bacteria"/>
</dbReference>
<keyword evidence="4" id="KW-0238">DNA-binding</keyword>
<evidence type="ECO:0000256" key="6">
    <source>
        <dbReference type="SAM" id="MobiDB-lite"/>
    </source>
</evidence>
<keyword evidence="3" id="KW-0731">Sigma factor</keyword>
<dbReference type="InterPro" id="IPR036388">
    <property type="entry name" value="WH-like_DNA-bd_sf"/>
</dbReference>
<reference evidence="9 10" key="1">
    <citation type="submission" date="2006-06" db="EMBL/GenBank/DDBJ databases">
        <title>Complete sequence of Rubrobacter xylanophilus DSM 9941.</title>
        <authorList>
            <consortium name="US DOE Joint Genome Institute"/>
            <person name="Copeland A."/>
            <person name="Lucas S."/>
            <person name="Lapidus A."/>
            <person name="Barry K."/>
            <person name="Detter J.C."/>
            <person name="Glavina del Rio T."/>
            <person name="Hammon N."/>
            <person name="Israni S."/>
            <person name="Dalin E."/>
            <person name="Tice H."/>
            <person name="Pitluck S."/>
            <person name="Munk A.C."/>
            <person name="Brettin T."/>
            <person name="Bruce D."/>
            <person name="Han C."/>
            <person name="Tapia R."/>
            <person name="Gilna P."/>
            <person name="Schmutz J."/>
            <person name="Larimer F."/>
            <person name="Land M."/>
            <person name="Hauser L."/>
            <person name="Kyrpides N."/>
            <person name="Lykidis A."/>
            <person name="da Costa M.S."/>
            <person name="Rainey F.A."/>
            <person name="Empadinhas N."/>
            <person name="Jolivet E."/>
            <person name="Battista J.R."/>
            <person name="Richardson P."/>
        </authorList>
    </citation>
    <scope>NUCLEOTIDE SEQUENCE [LARGE SCALE GENOMIC DNA]</scope>
    <source>
        <strain evidence="10">DSM 9941 / JCM 11954 / NBRC 16129 / PRD-1</strain>
    </source>
</reference>
<comment type="similarity">
    <text evidence="1">Belongs to the sigma-70 factor family. ECF subfamily.</text>
</comment>
<dbReference type="InterPro" id="IPR007627">
    <property type="entry name" value="RNA_pol_sigma70_r2"/>
</dbReference>
<organism evidence="9 10">
    <name type="scientific">Rubrobacter xylanophilus (strain DSM 9941 / JCM 11954 / NBRC 16129 / PRD-1)</name>
    <dbReference type="NCBI Taxonomy" id="266117"/>
    <lineage>
        <taxon>Bacteria</taxon>
        <taxon>Bacillati</taxon>
        <taxon>Actinomycetota</taxon>
        <taxon>Rubrobacteria</taxon>
        <taxon>Rubrobacterales</taxon>
        <taxon>Rubrobacteraceae</taxon>
        <taxon>Rubrobacter</taxon>
    </lineage>
</organism>
<evidence type="ECO:0000256" key="5">
    <source>
        <dbReference type="ARBA" id="ARBA00023163"/>
    </source>
</evidence>
<proteinExistence type="inferred from homology"/>
<dbReference type="KEGG" id="rxy:Rxyl_1710"/>
<dbReference type="Pfam" id="PF04542">
    <property type="entry name" value="Sigma70_r2"/>
    <property type="match status" value="1"/>
</dbReference>
<name>Q1AVA8_RUBXD</name>
<evidence type="ECO:0000259" key="8">
    <source>
        <dbReference type="Pfam" id="PF08281"/>
    </source>
</evidence>
<dbReference type="NCBIfam" id="TIGR02937">
    <property type="entry name" value="sigma70-ECF"/>
    <property type="match status" value="1"/>
</dbReference>
<dbReference type="PANTHER" id="PTHR43133:SF8">
    <property type="entry name" value="RNA POLYMERASE SIGMA FACTOR HI_1459-RELATED"/>
    <property type="match status" value="1"/>
</dbReference>
<keyword evidence="5" id="KW-0804">Transcription</keyword>